<evidence type="ECO:0000313" key="2">
    <source>
        <dbReference type="EMBL" id="AWN34415.1"/>
    </source>
</evidence>
<dbReference type="RefSeq" id="WP_109949556.1">
    <property type="nucleotide sequence ID" value="NZ_CP029551.1"/>
</dbReference>
<keyword evidence="3" id="KW-1185">Reference proteome</keyword>
<proteinExistence type="predicted"/>
<organism evidence="2 3">
    <name type="scientific">Methylobacterium radiodurans</name>
    <dbReference type="NCBI Taxonomy" id="2202828"/>
    <lineage>
        <taxon>Bacteria</taxon>
        <taxon>Pseudomonadati</taxon>
        <taxon>Pseudomonadota</taxon>
        <taxon>Alphaproteobacteria</taxon>
        <taxon>Hyphomicrobiales</taxon>
        <taxon>Methylobacteriaceae</taxon>
        <taxon>Methylobacterium</taxon>
    </lineage>
</organism>
<name>A0A2U8VL90_9HYPH</name>
<dbReference type="Proteomes" id="UP000246058">
    <property type="component" value="Chromosome"/>
</dbReference>
<accession>A0A2U8VL90</accession>
<feature type="transmembrane region" description="Helical" evidence="1">
    <location>
        <begin position="20"/>
        <end position="44"/>
    </location>
</feature>
<dbReference type="OrthoDB" id="8002258at2"/>
<dbReference type="EMBL" id="CP029551">
    <property type="protein sequence ID" value="AWN34415.1"/>
    <property type="molecule type" value="Genomic_DNA"/>
</dbReference>
<keyword evidence="1" id="KW-0812">Transmembrane</keyword>
<gene>
    <name evidence="2" type="ORF">DK427_00535</name>
</gene>
<reference evidence="2 3" key="1">
    <citation type="submission" date="2018-05" db="EMBL/GenBank/DDBJ databases">
        <title>Complete Genome Sequence of Methylobacterium sp. 17Sr1-43.</title>
        <authorList>
            <person name="Srinivasan S."/>
        </authorList>
    </citation>
    <scope>NUCLEOTIDE SEQUENCE [LARGE SCALE GENOMIC DNA]</scope>
    <source>
        <strain evidence="2 3">17Sr1-43</strain>
    </source>
</reference>
<dbReference type="KEGG" id="meti:DK427_00535"/>
<protein>
    <submittedName>
        <fullName evidence="2">Uncharacterized protein</fullName>
    </submittedName>
</protein>
<evidence type="ECO:0000313" key="3">
    <source>
        <dbReference type="Proteomes" id="UP000246058"/>
    </source>
</evidence>
<keyword evidence="1" id="KW-0472">Membrane</keyword>
<keyword evidence="1" id="KW-1133">Transmembrane helix</keyword>
<sequence length="69" mass="7239">MTFSNVSTRRAARAGTDRSVLVIAFMMALVFVPVLAMHAAVLSLGPDGTLSPLRDGVAQVSKLLERAPG</sequence>
<evidence type="ECO:0000256" key="1">
    <source>
        <dbReference type="SAM" id="Phobius"/>
    </source>
</evidence>
<dbReference type="AlphaFoldDB" id="A0A2U8VL90"/>